<dbReference type="Proteomes" id="UP000440578">
    <property type="component" value="Unassembled WGS sequence"/>
</dbReference>
<keyword evidence="11" id="KW-0464">Manganese</keyword>
<evidence type="ECO:0000256" key="11">
    <source>
        <dbReference type="ARBA" id="ARBA00023211"/>
    </source>
</evidence>
<dbReference type="SMART" id="SM01265">
    <property type="entry name" value="Mab-21"/>
    <property type="match status" value="1"/>
</dbReference>
<dbReference type="OrthoDB" id="6119992at2759"/>
<comment type="caution">
    <text evidence="14">The sequence shown here is derived from an EMBL/GenBank/DDBJ whole genome shotgun (WGS) entry which is preliminary data.</text>
</comment>
<dbReference type="Pfam" id="PF03281">
    <property type="entry name" value="Mab-21"/>
    <property type="match status" value="1"/>
</dbReference>
<dbReference type="PANTHER" id="PTHR10656">
    <property type="entry name" value="CELL FATE DETERMINING PROTEIN MAB21-RELATED"/>
    <property type="match status" value="1"/>
</dbReference>
<evidence type="ECO:0000256" key="5">
    <source>
        <dbReference type="ARBA" id="ARBA00022695"/>
    </source>
</evidence>
<dbReference type="Pfam" id="PF20266">
    <property type="entry name" value="Mab-21_C"/>
    <property type="match status" value="1"/>
</dbReference>
<keyword evidence="6" id="KW-0479">Metal-binding</keyword>
<keyword evidence="4" id="KW-0808">Transferase</keyword>
<dbReference type="GO" id="GO:0005524">
    <property type="term" value="F:ATP binding"/>
    <property type="evidence" value="ECO:0007669"/>
    <property type="project" value="UniProtKB-KW"/>
</dbReference>
<dbReference type="EMBL" id="VIIS01000504">
    <property type="protein sequence ID" value="KAF0308247.1"/>
    <property type="molecule type" value="Genomic_DNA"/>
</dbReference>
<name>A0A6A4WLH7_AMPAM</name>
<comment type="similarity">
    <text evidence="3">Belongs to the mab-21 family.</text>
</comment>
<dbReference type="InterPro" id="IPR046906">
    <property type="entry name" value="Mab-21_HhH/H2TH-like"/>
</dbReference>
<feature type="domain" description="Mab-21-like nucleotidyltransferase" evidence="12">
    <location>
        <begin position="215"/>
        <end position="306"/>
    </location>
</feature>
<dbReference type="GO" id="GO:0046872">
    <property type="term" value="F:metal ion binding"/>
    <property type="evidence" value="ECO:0007669"/>
    <property type="project" value="UniProtKB-KW"/>
</dbReference>
<dbReference type="PANTHER" id="PTHR10656:SF42">
    <property type="entry name" value="CYCLIC GMP-AMP SYNTHASE-LIKE PROTEIN-RELATED"/>
    <property type="match status" value="1"/>
</dbReference>
<keyword evidence="10" id="KW-0342">GTP-binding</keyword>
<keyword evidence="15" id="KW-1185">Reference proteome</keyword>
<evidence type="ECO:0000256" key="6">
    <source>
        <dbReference type="ARBA" id="ARBA00022723"/>
    </source>
</evidence>
<evidence type="ECO:0000256" key="3">
    <source>
        <dbReference type="ARBA" id="ARBA00008307"/>
    </source>
</evidence>
<dbReference type="InterPro" id="IPR046903">
    <property type="entry name" value="Mab-21-like_nuc_Trfase"/>
</dbReference>
<dbReference type="GO" id="GO:0005525">
    <property type="term" value="F:GTP binding"/>
    <property type="evidence" value="ECO:0007669"/>
    <property type="project" value="UniProtKB-KW"/>
</dbReference>
<keyword evidence="8" id="KW-0067">ATP-binding</keyword>
<comment type="cofactor">
    <cofactor evidence="2">
        <name>Mg(2+)</name>
        <dbReference type="ChEBI" id="CHEBI:18420"/>
    </cofactor>
</comment>
<dbReference type="AlphaFoldDB" id="A0A6A4WLH7"/>
<evidence type="ECO:0000256" key="2">
    <source>
        <dbReference type="ARBA" id="ARBA00001946"/>
    </source>
</evidence>
<evidence type="ECO:0000259" key="12">
    <source>
        <dbReference type="Pfam" id="PF03281"/>
    </source>
</evidence>
<evidence type="ECO:0000313" key="14">
    <source>
        <dbReference type="EMBL" id="KAF0308247.1"/>
    </source>
</evidence>
<comment type="cofactor">
    <cofactor evidence="1">
        <name>Mn(2+)</name>
        <dbReference type="ChEBI" id="CHEBI:29035"/>
    </cofactor>
</comment>
<feature type="domain" description="Mab-21-like HhH/H2TH-like" evidence="13">
    <location>
        <begin position="312"/>
        <end position="402"/>
    </location>
</feature>
<organism evidence="14 15">
    <name type="scientific">Amphibalanus amphitrite</name>
    <name type="common">Striped barnacle</name>
    <name type="synonym">Balanus amphitrite</name>
    <dbReference type="NCBI Taxonomy" id="1232801"/>
    <lineage>
        <taxon>Eukaryota</taxon>
        <taxon>Metazoa</taxon>
        <taxon>Ecdysozoa</taxon>
        <taxon>Arthropoda</taxon>
        <taxon>Crustacea</taxon>
        <taxon>Multicrustacea</taxon>
        <taxon>Cirripedia</taxon>
        <taxon>Thoracica</taxon>
        <taxon>Thoracicalcarea</taxon>
        <taxon>Balanomorpha</taxon>
        <taxon>Balanoidea</taxon>
        <taxon>Balanidae</taxon>
        <taxon>Amphibalaninae</taxon>
        <taxon>Amphibalanus</taxon>
    </lineage>
</organism>
<keyword evidence="9" id="KW-0460">Magnesium</keyword>
<dbReference type="InterPro" id="IPR024810">
    <property type="entry name" value="MAB21L/cGLR"/>
</dbReference>
<evidence type="ECO:0000259" key="13">
    <source>
        <dbReference type="Pfam" id="PF20266"/>
    </source>
</evidence>
<protein>
    <submittedName>
        <fullName evidence="14">Protein mab-21</fullName>
    </submittedName>
</protein>
<evidence type="ECO:0000313" key="15">
    <source>
        <dbReference type="Proteomes" id="UP000440578"/>
    </source>
</evidence>
<dbReference type="GO" id="GO:0016779">
    <property type="term" value="F:nucleotidyltransferase activity"/>
    <property type="evidence" value="ECO:0007669"/>
    <property type="project" value="UniProtKB-KW"/>
</dbReference>
<evidence type="ECO:0000256" key="1">
    <source>
        <dbReference type="ARBA" id="ARBA00001936"/>
    </source>
</evidence>
<reference evidence="14 15" key="1">
    <citation type="submission" date="2019-07" db="EMBL/GenBank/DDBJ databases">
        <title>Draft genome assembly of a fouling barnacle, Amphibalanus amphitrite (Darwin, 1854): The first reference genome for Thecostraca.</title>
        <authorList>
            <person name="Kim W."/>
        </authorList>
    </citation>
    <scope>NUCLEOTIDE SEQUENCE [LARGE SCALE GENOMIC DNA]</scope>
    <source>
        <strain evidence="14">SNU_AA5</strain>
        <tissue evidence="14">Soma without cirri and trophi</tissue>
    </source>
</reference>
<sequence>MENFLNLQKLRWDRNKDPVLILRQQEEEARALLTSRGEGLDASNLFIVLMSTPYIAGFPQHSRHVSKNEQLLELTFASESQPTLPYRLPKKESPCACASLDDIKVEHIYLSGSVREGTHVRVWSEVGSDVDAMFHLDCTTVLDTPSEEGKAAAGRQASPGSCELRVETTSNLGYVRLKHPRRESCHHQEELTFGADYAVSLLDGYRARLDATGESRREGPALNTQVSDFIQHTKSTDLVPCLTATGVWPGAAFVSRARRSGQPSPELVLQLSQLPIFLVPVGFPGSPTQRDEWRVSFSKHEYILLRSMLESQRACLTLLKTCKAILGLHGLKSYHLKTALMWLCETRPRSLWSREGTQQSVMEIIKYLEDAIRRRSMPCYFWPDMNILATRSDAELSEISDDMHQLKVHLLSCSLAVVTHWLHGEVPLVAERLLFSPVPMSHTERMAESLLMDTFVQQTLQGRANWWGFLHSMVTSAVSPGSMPMPFGFCFSLLFRSMRLAFQSLQGGEDRGGDLLCVVLGLLRALQHEKDTTDAEDSWMAAVSRSDKTHLATPQ</sequence>
<accession>A0A6A4WLH7</accession>
<evidence type="ECO:0000256" key="10">
    <source>
        <dbReference type="ARBA" id="ARBA00023134"/>
    </source>
</evidence>
<proteinExistence type="inferred from homology"/>
<evidence type="ECO:0000256" key="8">
    <source>
        <dbReference type="ARBA" id="ARBA00022840"/>
    </source>
</evidence>
<keyword evidence="5" id="KW-0548">Nucleotidyltransferase</keyword>
<keyword evidence="7" id="KW-0547">Nucleotide-binding</keyword>
<evidence type="ECO:0000256" key="4">
    <source>
        <dbReference type="ARBA" id="ARBA00022679"/>
    </source>
</evidence>
<evidence type="ECO:0000256" key="7">
    <source>
        <dbReference type="ARBA" id="ARBA00022741"/>
    </source>
</evidence>
<gene>
    <name evidence="14" type="primary">mab-21</name>
    <name evidence="14" type="ORF">FJT64_020504</name>
</gene>
<evidence type="ECO:0000256" key="9">
    <source>
        <dbReference type="ARBA" id="ARBA00022842"/>
    </source>
</evidence>
<dbReference type="Gene3D" id="1.10.1410.40">
    <property type="match status" value="1"/>
</dbReference>